<accession>A0A1R2CK80</accession>
<name>A0A1R2CK80_9CILI</name>
<feature type="transmembrane region" description="Helical" evidence="2">
    <location>
        <begin position="56"/>
        <end position="78"/>
    </location>
</feature>
<feature type="region of interest" description="Disordered" evidence="1">
    <location>
        <begin position="197"/>
        <end position="217"/>
    </location>
</feature>
<sequence length="217" mass="25222">MFKHAEKLEIYLKDKTRMFKWYNLKYPQMAYQGLFIIIIGSIAYGKPGSCSVPINVFLKGLFAMYICAFILNFFVFLVRICKEKSIGTGYSRKMKTFTLRIDLCYFPVYWGFSILEFCWYVIGAEWISEDNNCMEDYPDGIRLSQALVALWIIFLVLIFVAFIALNCHLYCHKYTGNQSLGPEIIINYPVNDARSYPQSPQKADYTVSHTPAREFGD</sequence>
<evidence type="ECO:0000313" key="3">
    <source>
        <dbReference type="EMBL" id="OMJ89356.1"/>
    </source>
</evidence>
<keyword evidence="2" id="KW-0472">Membrane</keyword>
<dbReference type="AlphaFoldDB" id="A0A1R2CK80"/>
<evidence type="ECO:0000313" key="4">
    <source>
        <dbReference type="Proteomes" id="UP000187209"/>
    </source>
</evidence>
<evidence type="ECO:0000256" key="2">
    <source>
        <dbReference type="SAM" id="Phobius"/>
    </source>
</evidence>
<keyword evidence="2" id="KW-0812">Transmembrane</keyword>
<dbReference type="EMBL" id="MPUH01000128">
    <property type="protein sequence ID" value="OMJ89356.1"/>
    <property type="molecule type" value="Genomic_DNA"/>
</dbReference>
<comment type="caution">
    <text evidence="3">The sequence shown here is derived from an EMBL/GenBank/DDBJ whole genome shotgun (WGS) entry which is preliminary data.</text>
</comment>
<organism evidence="3 4">
    <name type="scientific">Stentor coeruleus</name>
    <dbReference type="NCBI Taxonomy" id="5963"/>
    <lineage>
        <taxon>Eukaryota</taxon>
        <taxon>Sar</taxon>
        <taxon>Alveolata</taxon>
        <taxon>Ciliophora</taxon>
        <taxon>Postciliodesmatophora</taxon>
        <taxon>Heterotrichea</taxon>
        <taxon>Heterotrichida</taxon>
        <taxon>Stentoridae</taxon>
        <taxon>Stentor</taxon>
    </lineage>
</organism>
<feature type="transmembrane region" description="Helical" evidence="2">
    <location>
        <begin position="142"/>
        <end position="165"/>
    </location>
</feature>
<keyword evidence="2" id="KW-1133">Transmembrane helix</keyword>
<feature type="transmembrane region" description="Helical" evidence="2">
    <location>
        <begin position="99"/>
        <end position="122"/>
    </location>
</feature>
<reference evidence="3 4" key="1">
    <citation type="submission" date="2016-11" db="EMBL/GenBank/DDBJ databases">
        <title>The macronuclear genome of Stentor coeruleus: a giant cell with tiny introns.</title>
        <authorList>
            <person name="Slabodnick M."/>
            <person name="Ruby J.G."/>
            <person name="Reiff S.B."/>
            <person name="Swart E.C."/>
            <person name="Gosai S."/>
            <person name="Prabakaran S."/>
            <person name="Witkowska E."/>
            <person name="Larue G.E."/>
            <person name="Fisher S."/>
            <person name="Freeman R.M."/>
            <person name="Gunawardena J."/>
            <person name="Chu W."/>
            <person name="Stover N.A."/>
            <person name="Gregory B.D."/>
            <person name="Nowacki M."/>
            <person name="Derisi J."/>
            <person name="Roy S.W."/>
            <person name="Marshall W.F."/>
            <person name="Sood P."/>
        </authorList>
    </citation>
    <scope>NUCLEOTIDE SEQUENCE [LARGE SCALE GENOMIC DNA]</scope>
    <source>
        <strain evidence="3">WM001</strain>
    </source>
</reference>
<evidence type="ECO:0000256" key="1">
    <source>
        <dbReference type="SAM" id="MobiDB-lite"/>
    </source>
</evidence>
<feature type="transmembrane region" description="Helical" evidence="2">
    <location>
        <begin position="21"/>
        <end position="44"/>
    </location>
</feature>
<dbReference type="OrthoDB" id="323128at2759"/>
<proteinExistence type="predicted"/>
<protein>
    <submittedName>
        <fullName evidence="3">Uncharacterized protein</fullName>
    </submittedName>
</protein>
<keyword evidence="4" id="KW-1185">Reference proteome</keyword>
<gene>
    <name evidence="3" type="ORF">SteCoe_8561</name>
</gene>
<dbReference type="Proteomes" id="UP000187209">
    <property type="component" value="Unassembled WGS sequence"/>
</dbReference>